<gene>
    <name evidence="1" type="ORF">PGLA2088_LOCUS36299</name>
</gene>
<evidence type="ECO:0000313" key="2">
    <source>
        <dbReference type="Proteomes" id="UP000626109"/>
    </source>
</evidence>
<proteinExistence type="predicted"/>
<accession>A0A813KY87</accession>
<reference evidence="1" key="1">
    <citation type="submission" date="2021-02" db="EMBL/GenBank/DDBJ databases">
        <authorList>
            <person name="Dougan E. K."/>
            <person name="Rhodes N."/>
            <person name="Thang M."/>
            <person name="Chan C."/>
        </authorList>
    </citation>
    <scope>NUCLEOTIDE SEQUENCE</scope>
</reference>
<name>A0A813KY87_POLGL</name>
<dbReference type="AlphaFoldDB" id="A0A813KY87"/>
<evidence type="ECO:0000313" key="1">
    <source>
        <dbReference type="EMBL" id="CAE8711081.1"/>
    </source>
</evidence>
<sequence length="226" mass="26047">WSADKPFLNKLSINRWKAKFPFWPPPDASPVTPIEPWGKQFFVYNAPPGTELLGDPRAPHLDDIRPAWIQDEDAAGMLREDEELSVLGARPDADTLGGARSKNMAMKPGPETLLCATDYRQRPMMFLRHEEWREFVANLPAIRAELRRCQEAVDELDEKGEHMRDYLLRRKYVLDKYGERRIGSMGYGRTFGRSWQTGKVGPRARERKVRLATSEIARYNEGEGEE</sequence>
<protein>
    <submittedName>
        <fullName evidence="1">Uncharacterized protein</fullName>
    </submittedName>
</protein>
<dbReference type="EMBL" id="CAJNNW010032105">
    <property type="protein sequence ID" value="CAE8711081.1"/>
    <property type="molecule type" value="Genomic_DNA"/>
</dbReference>
<feature type="non-terminal residue" evidence="1">
    <location>
        <position position="226"/>
    </location>
</feature>
<comment type="caution">
    <text evidence="1">The sequence shown here is derived from an EMBL/GenBank/DDBJ whole genome shotgun (WGS) entry which is preliminary data.</text>
</comment>
<dbReference type="Proteomes" id="UP000626109">
    <property type="component" value="Unassembled WGS sequence"/>
</dbReference>
<organism evidence="1 2">
    <name type="scientific">Polarella glacialis</name>
    <name type="common">Dinoflagellate</name>
    <dbReference type="NCBI Taxonomy" id="89957"/>
    <lineage>
        <taxon>Eukaryota</taxon>
        <taxon>Sar</taxon>
        <taxon>Alveolata</taxon>
        <taxon>Dinophyceae</taxon>
        <taxon>Suessiales</taxon>
        <taxon>Suessiaceae</taxon>
        <taxon>Polarella</taxon>
    </lineage>
</organism>